<evidence type="ECO:0000313" key="2">
    <source>
        <dbReference type="Proteomes" id="UP001054837"/>
    </source>
</evidence>
<dbReference type="EMBL" id="BPLQ01004179">
    <property type="protein sequence ID" value="GIY06180.1"/>
    <property type="molecule type" value="Genomic_DNA"/>
</dbReference>
<reference evidence="1 2" key="1">
    <citation type="submission" date="2021-06" db="EMBL/GenBank/DDBJ databases">
        <title>Caerostris darwini draft genome.</title>
        <authorList>
            <person name="Kono N."/>
            <person name="Arakawa K."/>
        </authorList>
    </citation>
    <scope>NUCLEOTIDE SEQUENCE [LARGE SCALE GENOMIC DNA]</scope>
</reference>
<proteinExistence type="predicted"/>
<name>A0AAV4Q9P3_9ARAC</name>
<dbReference type="AlphaFoldDB" id="A0AAV4Q9P3"/>
<organism evidence="1 2">
    <name type="scientific">Caerostris darwini</name>
    <dbReference type="NCBI Taxonomy" id="1538125"/>
    <lineage>
        <taxon>Eukaryota</taxon>
        <taxon>Metazoa</taxon>
        <taxon>Ecdysozoa</taxon>
        <taxon>Arthropoda</taxon>
        <taxon>Chelicerata</taxon>
        <taxon>Arachnida</taxon>
        <taxon>Araneae</taxon>
        <taxon>Araneomorphae</taxon>
        <taxon>Entelegynae</taxon>
        <taxon>Araneoidea</taxon>
        <taxon>Araneidae</taxon>
        <taxon>Caerostris</taxon>
    </lineage>
</organism>
<dbReference type="Proteomes" id="UP001054837">
    <property type="component" value="Unassembled WGS sequence"/>
</dbReference>
<sequence>MVSNSLQYRIQNIKGCKGERPGGESVTTATNHHYMPLPIGREQGGKEFPWLTDADKRRGSFPWLTDGDKRNRPIPDAFGELGGKFLIEKMMRNGQNGRSRIENFGGERIVLCRRSGVVGE</sequence>
<gene>
    <name evidence="1" type="ORF">CDAR_252271</name>
</gene>
<protein>
    <submittedName>
        <fullName evidence="1">Uncharacterized protein</fullName>
    </submittedName>
</protein>
<comment type="caution">
    <text evidence="1">The sequence shown here is derived from an EMBL/GenBank/DDBJ whole genome shotgun (WGS) entry which is preliminary data.</text>
</comment>
<accession>A0AAV4Q9P3</accession>
<evidence type="ECO:0000313" key="1">
    <source>
        <dbReference type="EMBL" id="GIY06180.1"/>
    </source>
</evidence>
<keyword evidence="2" id="KW-1185">Reference proteome</keyword>